<evidence type="ECO:0000313" key="3">
    <source>
        <dbReference type="Proteomes" id="UP000265800"/>
    </source>
</evidence>
<keyword evidence="3" id="KW-1185">Reference proteome</keyword>
<name>A0A399EYD6_9DEIN</name>
<dbReference type="CDD" id="cd06260">
    <property type="entry name" value="DUF820-like"/>
    <property type="match status" value="1"/>
</dbReference>
<dbReference type="GO" id="GO:0004519">
    <property type="term" value="F:endonuclease activity"/>
    <property type="evidence" value="ECO:0007669"/>
    <property type="project" value="UniProtKB-KW"/>
</dbReference>
<gene>
    <name evidence="2" type="ORF">Mlute_00437</name>
</gene>
<organism evidence="2 3">
    <name type="scientific">Meiothermus luteus</name>
    <dbReference type="NCBI Taxonomy" id="2026184"/>
    <lineage>
        <taxon>Bacteria</taxon>
        <taxon>Thermotogati</taxon>
        <taxon>Deinococcota</taxon>
        <taxon>Deinococci</taxon>
        <taxon>Thermales</taxon>
        <taxon>Thermaceae</taxon>
        <taxon>Meiothermus</taxon>
    </lineage>
</organism>
<dbReference type="InterPro" id="IPR008538">
    <property type="entry name" value="Uma2"/>
</dbReference>
<feature type="domain" description="Putative restriction endonuclease" evidence="1">
    <location>
        <begin position="4"/>
        <end position="66"/>
    </location>
</feature>
<dbReference type="Gene3D" id="3.90.1570.10">
    <property type="entry name" value="tt1808, chain A"/>
    <property type="match status" value="1"/>
</dbReference>
<dbReference type="Pfam" id="PF05685">
    <property type="entry name" value="Uma2"/>
    <property type="match status" value="1"/>
</dbReference>
<keyword evidence="2" id="KW-0540">Nuclease</keyword>
<reference evidence="2 3" key="1">
    <citation type="submission" date="2018-08" db="EMBL/GenBank/DDBJ databases">
        <title>Meiothermus luteus KCTC 52599 genome sequencing project.</title>
        <authorList>
            <person name="Da Costa M.S."/>
            <person name="Albuquerque L."/>
            <person name="Raposo P."/>
            <person name="Froufe H.J.C."/>
            <person name="Barroso C.S."/>
            <person name="Egas C."/>
        </authorList>
    </citation>
    <scope>NUCLEOTIDE SEQUENCE [LARGE SCALE GENOMIC DNA]</scope>
    <source>
        <strain evidence="2 3">KCTC 52599</strain>
    </source>
</reference>
<dbReference type="EMBL" id="QWKZ01000008">
    <property type="protein sequence ID" value="RIH89028.1"/>
    <property type="molecule type" value="Genomic_DNA"/>
</dbReference>
<sequence length="70" mass="7873">MCLCREEPLEGASFKRTARLVVEVLSDSTEAIDRGEKLLAYQKLPGLQAYVLASQLEKRLGIYRRMEDGG</sequence>
<accession>A0A399EYD6</accession>
<dbReference type="InterPro" id="IPR011335">
    <property type="entry name" value="Restrct_endonuc-II-like"/>
</dbReference>
<keyword evidence="2" id="KW-0255">Endonuclease</keyword>
<evidence type="ECO:0000259" key="1">
    <source>
        <dbReference type="Pfam" id="PF05685"/>
    </source>
</evidence>
<dbReference type="PANTHER" id="PTHR36558:SF1">
    <property type="entry name" value="RESTRICTION ENDONUCLEASE DOMAIN-CONTAINING PROTEIN-RELATED"/>
    <property type="match status" value="1"/>
</dbReference>
<dbReference type="Proteomes" id="UP000265800">
    <property type="component" value="Unassembled WGS sequence"/>
</dbReference>
<comment type="caution">
    <text evidence="2">The sequence shown here is derived from an EMBL/GenBank/DDBJ whole genome shotgun (WGS) entry which is preliminary data.</text>
</comment>
<protein>
    <submittedName>
        <fullName evidence="2">Putative restriction endonuclease</fullName>
    </submittedName>
</protein>
<proteinExistence type="predicted"/>
<evidence type="ECO:0000313" key="2">
    <source>
        <dbReference type="EMBL" id="RIH89028.1"/>
    </source>
</evidence>
<dbReference type="InterPro" id="IPR012296">
    <property type="entry name" value="Nuclease_put_TT1808"/>
</dbReference>
<dbReference type="SUPFAM" id="SSF52980">
    <property type="entry name" value="Restriction endonuclease-like"/>
    <property type="match status" value="1"/>
</dbReference>
<dbReference type="AlphaFoldDB" id="A0A399EYD6"/>
<keyword evidence="2" id="KW-0378">Hydrolase</keyword>
<dbReference type="PANTHER" id="PTHR36558">
    <property type="entry name" value="GLR1098 PROTEIN"/>
    <property type="match status" value="1"/>
</dbReference>